<evidence type="ECO:0000256" key="2">
    <source>
        <dbReference type="ARBA" id="ARBA00022723"/>
    </source>
</evidence>
<evidence type="ECO:0000256" key="5">
    <source>
        <dbReference type="SAM" id="MobiDB-lite"/>
    </source>
</evidence>
<dbReference type="PROSITE" id="PS51795">
    <property type="entry name" value="ZF_FLZ"/>
    <property type="match status" value="1"/>
</dbReference>
<keyword evidence="8" id="KW-1185">Reference proteome</keyword>
<dbReference type="PANTHER" id="PTHR46868">
    <property type="entry name" value="FCS-LIKE ZINC FINGER 11"/>
    <property type="match status" value="1"/>
</dbReference>
<feature type="region of interest" description="Disordered" evidence="5">
    <location>
        <begin position="1"/>
        <end position="34"/>
    </location>
</feature>
<comment type="caution">
    <text evidence="7">The sequence shown here is derived from an EMBL/GenBank/DDBJ whole genome shotgun (WGS) entry which is preliminary data.</text>
</comment>
<accession>A0AA88UFW8</accession>
<keyword evidence="3" id="KW-0862">Zinc</keyword>
<dbReference type="InterPro" id="IPR044585">
    <property type="entry name" value="FLZ10/11"/>
</dbReference>
<evidence type="ECO:0000256" key="1">
    <source>
        <dbReference type="ARBA" id="ARBA00009374"/>
    </source>
</evidence>
<evidence type="ECO:0000313" key="7">
    <source>
        <dbReference type="EMBL" id="KAK2983115.1"/>
    </source>
</evidence>
<dbReference type="GO" id="GO:0008270">
    <property type="term" value="F:zinc ion binding"/>
    <property type="evidence" value="ECO:0007669"/>
    <property type="project" value="UniProtKB-KW"/>
</dbReference>
<protein>
    <recommendedName>
        <fullName evidence="6">FLZ-type domain-containing protein</fullName>
    </recommendedName>
</protein>
<proteinExistence type="inferred from homology"/>
<keyword evidence="2" id="KW-0479">Metal-binding</keyword>
<dbReference type="Proteomes" id="UP001187471">
    <property type="component" value="Unassembled WGS sequence"/>
</dbReference>
<gene>
    <name evidence="7" type="ORF">RJ640_022587</name>
</gene>
<keyword evidence="3" id="KW-0863">Zinc-finger</keyword>
<dbReference type="EMBL" id="JAVXUO010001354">
    <property type="protein sequence ID" value="KAK2983115.1"/>
    <property type="molecule type" value="Genomic_DNA"/>
</dbReference>
<sequence length="513" mass="56700">MLKKRTRSNQKDQNMGHPMSDAVSESYSPSDALGQKQKTSSFFNVSGVFVGFSPKGSESDSVRSPTSPLDFRVFPNLGKPFRSNKSSNEGHQKSWDCSKVGLGILDCLDDETSQSGKVLRSSDSKNILFGPQMRIKSPNIQSSFNSFEAPKSLPKNRANFPCAQAKPSGVVFEIGEAPLESESFGKIQSYSLDSGTSRPKFANLTFRMANSSSGGFSVENGRDSMISPSQFTRGSPKLSSSLGTKLNPAAVSIGSVTDFVGSLSSREIELSEDYTCVITHGPNPKTTHIFGDCILEGHSNEFAHISEKKEQELPLTLTPAVDCSEDPAPYPSDDFLSFCYSCKKKLEGEDIYMYRGEKAFCSWSCRAEEILFEEAIEKTNNDSSMTSLQTNSCEELFETSMSPWVIIVYIVPYAEYVSSFMVLVGNGRNRPVLLDISAQLGLGDQPYIRNAELQWDLDFFARPILNIDNEMALENEEEINHLPMVAEIVQDEFAPEEIIWSEELTEVAPPDVE</sequence>
<evidence type="ECO:0000259" key="6">
    <source>
        <dbReference type="PROSITE" id="PS51795"/>
    </source>
</evidence>
<dbReference type="Pfam" id="PF04570">
    <property type="entry name" value="zf-FLZ"/>
    <property type="match status" value="1"/>
</dbReference>
<organism evidence="7 8">
    <name type="scientific">Escallonia rubra</name>
    <dbReference type="NCBI Taxonomy" id="112253"/>
    <lineage>
        <taxon>Eukaryota</taxon>
        <taxon>Viridiplantae</taxon>
        <taxon>Streptophyta</taxon>
        <taxon>Embryophyta</taxon>
        <taxon>Tracheophyta</taxon>
        <taxon>Spermatophyta</taxon>
        <taxon>Magnoliopsida</taxon>
        <taxon>eudicotyledons</taxon>
        <taxon>Gunneridae</taxon>
        <taxon>Pentapetalae</taxon>
        <taxon>asterids</taxon>
        <taxon>campanulids</taxon>
        <taxon>Escalloniales</taxon>
        <taxon>Escalloniaceae</taxon>
        <taxon>Escallonia</taxon>
    </lineage>
</organism>
<dbReference type="PANTHER" id="PTHR46868:SF3">
    <property type="entry name" value="FCS-LIKE ZINC FINGER 11"/>
    <property type="match status" value="1"/>
</dbReference>
<evidence type="ECO:0000313" key="8">
    <source>
        <dbReference type="Proteomes" id="UP001187471"/>
    </source>
</evidence>
<dbReference type="InterPro" id="IPR007650">
    <property type="entry name" value="Zf-FLZ_dom"/>
</dbReference>
<feature type="zinc finger region" description="FLZ-type" evidence="4">
    <location>
        <begin position="334"/>
        <end position="377"/>
    </location>
</feature>
<name>A0AA88UFW8_9ASTE</name>
<feature type="domain" description="FLZ-type" evidence="6">
    <location>
        <begin position="334"/>
        <end position="377"/>
    </location>
</feature>
<reference evidence="7" key="1">
    <citation type="submission" date="2022-12" db="EMBL/GenBank/DDBJ databases">
        <title>Draft genome assemblies for two species of Escallonia (Escalloniales).</title>
        <authorList>
            <person name="Chanderbali A."/>
            <person name="Dervinis C."/>
            <person name="Anghel I."/>
            <person name="Soltis D."/>
            <person name="Soltis P."/>
            <person name="Zapata F."/>
        </authorList>
    </citation>
    <scope>NUCLEOTIDE SEQUENCE</scope>
    <source>
        <strain evidence="7">UCBG92.1500</strain>
        <tissue evidence="7">Leaf</tissue>
    </source>
</reference>
<evidence type="ECO:0000256" key="3">
    <source>
        <dbReference type="ARBA" id="ARBA00022771"/>
    </source>
</evidence>
<comment type="similarity">
    <text evidence="1">Belongs to the FLZ family.</text>
</comment>
<dbReference type="AlphaFoldDB" id="A0AA88UFW8"/>
<evidence type="ECO:0000256" key="4">
    <source>
        <dbReference type="PROSITE-ProRule" id="PRU01131"/>
    </source>
</evidence>